<protein>
    <recommendedName>
        <fullName evidence="4">L-ornithine N(5)-monooxygenase [NAD(P)H]</fullName>
        <ecNumber evidence="4">1.14.13.196</ecNumber>
    </recommendedName>
</protein>
<dbReference type="PRINTS" id="PR00368">
    <property type="entry name" value="FADPNR"/>
</dbReference>
<evidence type="ECO:0000256" key="4">
    <source>
        <dbReference type="ARBA" id="ARBA00012881"/>
    </source>
</evidence>
<keyword evidence="12" id="KW-0808">Transferase</keyword>
<evidence type="ECO:0000313" key="12">
    <source>
        <dbReference type="EMBL" id="PSK56042.1"/>
    </source>
</evidence>
<keyword evidence="6" id="KW-0274">FAD</keyword>
<dbReference type="OrthoDB" id="3519933at2759"/>
<dbReference type="SUPFAM" id="SSF51905">
    <property type="entry name" value="FAD/NAD(P)-binding domain"/>
    <property type="match status" value="1"/>
</dbReference>
<evidence type="ECO:0000313" key="13">
    <source>
        <dbReference type="Proteomes" id="UP000243723"/>
    </source>
</evidence>
<evidence type="ECO:0000256" key="7">
    <source>
        <dbReference type="ARBA" id="ARBA00022857"/>
    </source>
</evidence>
<gene>
    <name evidence="12" type="ORF">B9Z65_4920</name>
</gene>
<comment type="catalytic activity">
    <reaction evidence="10">
        <text>L-ornithine + NADH + O2 = N(5)-hydroxy-L-ornithine + NAD(+) + H2O</text>
        <dbReference type="Rhea" id="RHEA:41512"/>
        <dbReference type="ChEBI" id="CHEBI:15377"/>
        <dbReference type="ChEBI" id="CHEBI:15379"/>
        <dbReference type="ChEBI" id="CHEBI:46911"/>
        <dbReference type="ChEBI" id="CHEBI:57540"/>
        <dbReference type="ChEBI" id="CHEBI:57945"/>
        <dbReference type="ChEBI" id="CHEBI:78275"/>
        <dbReference type="EC" id="1.14.13.196"/>
    </reaction>
</comment>
<keyword evidence="13" id="KW-1185">Reference proteome</keyword>
<feature type="region of interest" description="Disordered" evidence="11">
    <location>
        <begin position="1"/>
        <end position="35"/>
    </location>
</feature>
<evidence type="ECO:0000256" key="5">
    <source>
        <dbReference type="ARBA" id="ARBA00022630"/>
    </source>
</evidence>
<keyword evidence="8" id="KW-0560">Oxidoreductase</keyword>
<feature type="compositionally biased region" description="Low complexity" evidence="11">
    <location>
        <begin position="9"/>
        <end position="25"/>
    </location>
</feature>
<comment type="catalytic activity">
    <reaction evidence="9">
        <text>L-ornithine + NADPH + O2 = N(5)-hydroxy-L-ornithine + NADP(+) + H2O</text>
        <dbReference type="Rhea" id="RHEA:41508"/>
        <dbReference type="ChEBI" id="CHEBI:15377"/>
        <dbReference type="ChEBI" id="CHEBI:15379"/>
        <dbReference type="ChEBI" id="CHEBI:46911"/>
        <dbReference type="ChEBI" id="CHEBI:57783"/>
        <dbReference type="ChEBI" id="CHEBI:58349"/>
        <dbReference type="ChEBI" id="CHEBI:78275"/>
        <dbReference type="EC" id="1.14.13.196"/>
    </reaction>
</comment>
<comment type="caution">
    <text evidence="12">The sequence shown here is derived from an EMBL/GenBank/DDBJ whole genome shotgun (WGS) entry which is preliminary data.</text>
</comment>
<dbReference type="EMBL" id="NHZQ01000066">
    <property type="protein sequence ID" value="PSK56042.1"/>
    <property type="molecule type" value="Genomic_DNA"/>
</dbReference>
<accession>A0A2P8A6F1</accession>
<dbReference type="InterPro" id="IPR036188">
    <property type="entry name" value="FAD/NAD-bd_sf"/>
</dbReference>
<dbReference type="GO" id="GO:0016491">
    <property type="term" value="F:oxidoreductase activity"/>
    <property type="evidence" value="ECO:0007669"/>
    <property type="project" value="UniProtKB-KW"/>
</dbReference>
<dbReference type="AlphaFoldDB" id="A0A2P8A6F1"/>
<organism evidence="12 13">
    <name type="scientific">Elsinoe australis</name>
    <dbReference type="NCBI Taxonomy" id="40998"/>
    <lineage>
        <taxon>Eukaryota</taxon>
        <taxon>Fungi</taxon>
        <taxon>Dikarya</taxon>
        <taxon>Ascomycota</taxon>
        <taxon>Pezizomycotina</taxon>
        <taxon>Dothideomycetes</taxon>
        <taxon>Dothideomycetidae</taxon>
        <taxon>Myriangiales</taxon>
        <taxon>Elsinoaceae</taxon>
        <taxon>Elsinoe</taxon>
    </lineage>
</organism>
<keyword evidence="7" id="KW-0521">NADP</keyword>
<dbReference type="GO" id="GO:0008168">
    <property type="term" value="F:methyltransferase activity"/>
    <property type="evidence" value="ECO:0007669"/>
    <property type="project" value="UniProtKB-KW"/>
</dbReference>
<evidence type="ECO:0000256" key="1">
    <source>
        <dbReference type="ARBA" id="ARBA00001974"/>
    </source>
</evidence>
<dbReference type="Pfam" id="PF13434">
    <property type="entry name" value="Lys_Orn_oxgnase"/>
    <property type="match status" value="1"/>
</dbReference>
<evidence type="ECO:0000256" key="8">
    <source>
        <dbReference type="ARBA" id="ARBA00023002"/>
    </source>
</evidence>
<evidence type="ECO:0000256" key="10">
    <source>
        <dbReference type="ARBA" id="ARBA00049248"/>
    </source>
</evidence>
<reference evidence="12 13" key="1">
    <citation type="submission" date="2017-05" db="EMBL/GenBank/DDBJ databases">
        <title>Draft genome sequence of Elsinoe australis.</title>
        <authorList>
            <person name="Cheng Q."/>
        </authorList>
    </citation>
    <scope>NUCLEOTIDE SEQUENCE [LARGE SCALE GENOMIC DNA]</scope>
    <source>
        <strain evidence="12 13">NL1</strain>
    </source>
</reference>
<dbReference type="PANTHER" id="PTHR42802">
    <property type="entry name" value="MONOOXYGENASE"/>
    <property type="match status" value="1"/>
</dbReference>
<name>A0A2P8A6F1_9PEZI</name>
<evidence type="ECO:0000256" key="9">
    <source>
        <dbReference type="ARBA" id="ARBA00047598"/>
    </source>
</evidence>
<proteinExistence type="inferred from homology"/>
<comment type="cofactor">
    <cofactor evidence="1">
        <name>FAD</name>
        <dbReference type="ChEBI" id="CHEBI:57692"/>
    </cofactor>
</comment>
<dbReference type="STRING" id="40998.A0A2P8A6F1"/>
<dbReference type="PANTHER" id="PTHR42802:SF1">
    <property type="entry name" value="L-ORNITHINE N(5)-MONOOXYGENASE"/>
    <property type="match status" value="1"/>
</dbReference>
<comment type="similarity">
    <text evidence="3">Belongs to the lysine N(6)-hydroxylase/L-ornithine N(5)-oxygenase family.</text>
</comment>
<evidence type="ECO:0000256" key="6">
    <source>
        <dbReference type="ARBA" id="ARBA00022827"/>
    </source>
</evidence>
<dbReference type="InterPro" id="IPR025700">
    <property type="entry name" value="Lys/Orn_oxygenase"/>
</dbReference>
<dbReference type="GO" id="GO:0006879">
    <property type="term" value="P:intracellular iron ion homeostasis"/>
    <property type="evidence" value="ECO:0007669"/>
    <property type="project" value="TreeGrafter"/>
</dbReference>
<evidence type="ECO:0000256" key="3">
    <source>
        <dbReference type="ARBA" id="ARBA00007588"/>
    </source>
</evidence>
<keyword evidence="12" id="KW-0489">Methyltransferase</keyword>
<sequence length="487" mass="53635">MTPHATFDSPRTPSVRSSSVGSSSSAHRTISPSPYVQRVPSDELHDLVCVGFGPASLAIAVALHDSFSNSSSGQNASALPKVSFLERQPNFAWHAGMQIPGAKMQISFLKDLATLRDPRSEFTFINYLHRNKRLTQFSNVGTFLPRRLEYEAYMRWCASAFEDAVTYNTEVLSVDPEEPTSTKPARTFTIKSRNISTGAITTLKSKHVLIAVGGRPKIPASLPQSSSRVIHSSQYQRFLSSTTLDRSSPLRVAVVGGGQSAAEIFSDLPNSFPNSTSSLLIKSSALRPSDDSPFVNEIFDPERVDSIYATPAQKREAQILQDKATNYGVVRIELLEHIYEELYTQRITIGNEETEWPRRILPNRLVESAEEAGDKIVLKVKPTGETGEAVDGEEKMEVDLLFVASGYERDMHEKMLTGCRGLLSDGEKEGKFQVQRDYSVKFGENKVAKDAGVWLQGCNEKTHGLSDTLLSILAVRGGEIVGSIFGR</sequence>
<evidence type="ECO:0000256" key="2">
    <source>
        <dbReference type="ARBA" id="ARBA00004924"/>
    </source>
</evidence>
<dbReference type="Proteomes" id="UP000243723">
    <property type="component" value="Unassembled WGS sequence"/>
</dbReference>
<dbReference type="Gene3D" id="3.50.50.60">
    <property type="entry name" value="FAD/NAD(P)-binding domain"/>
    <property type="match status" value="1"/>
</dbReference>
<keyword evidence="5" id="KW-0285">Flavoprotein</keyword>
<dbReference type="EC" id="1.14.13.196" evidence="4"/>
<comment type="pathway">
    <text evidence="2">Siderophore biosynthesis.</text>
</comment>
<evidence type="ECO:0000256" key="11">
    <source>
        <dbReference type="SAM" id="MobiDB-lite"/>
    </source>
</evidence>
<dbReference type="GO" id="GO:0032259">
    <property type="term" value="P:methylation"/>
    <property type="evidence" value="ECO:0007669"/>
    <property type="project" value="UniProtKB-KW"/>
</dbReference>